<dbReference type="EMBL" id="KN659542">
    <property type="protein sequence ID" value="KHN18978.1"/>
    <property type="molecule type" value="Genomic_DNA"/>
</dbReference>
<name>A0A0B2QG89_GLYSO</name>
<evidence type="ECO:0000313" key="1">
    <source>
        <dbReference type="EMBL" id="KHN18978.1"/>
    </source>
</evidence>
<dbReference type="Proteomes" id="UP000053555">
    <property type="component" value="Unassembled WGS sequence"/>
</dbReference>
<protein>
    <submittedName>
        <fullName evidence="1">Uncharacterized protein</fullName>
    </submittedName>
</protein>
<accession>A0A0B2QG89</accession>
<organism evidence="1">
    <name type="scientific">Glycine soja</name>
    <name type="common">Wild soybean</name>
    <dbReference type="NCBI Taxonomy" id="3848"/>
    <lineage>
        <taxon>Eukaryota</taxon>
        <taxon>Viridiplantae</taxon>
        <taxon>Streptophyta</taxon>
        <taxon>Embryophyta</taxon>
        <taxon>Tracheophyta</taxon>
        <taxon>Spermatophyta</taxon>
        <taxon>Magnoliopsida</taxon>
        <taxon>eudicotyledons</taxon>
        <taxon>Gunneridae</taxon>
        <taxon>Pentapetalae</taxon>
        <taxon>rosids</taxon>
        <taxon>fabids</taxon>
        <taxon>Fabales</taxon>
        <taxon>Fabaceae</taxon>
        <taxon>Papilionoideae</taxon>
        <taxon>50 kb inversion clade</taxon>
        <taxon>NPAAA clade</taxon>
        <taxon>indigoferoid/millettioid clade</taxon>
        <taxon>Phaseoleae</taxon>
        <taxon>Glycine</taxon>
        <taxon>Glycine subgen. Soja</taxon>
    </lineage>
</organism>
<dbReference type="PANTHER" id="PTHR36404">
    <property type="entry name" value="EMBRYO DEFECTIVE 2737"/>
    <property type="match status" value="1"/>
</dbReference>
<gene>
    <name evidence="1" type="ORF">glysoja_039902</name>
</gene>
<sequence length="73" mass="8653">MAKVSQKQPENWKELDLPLNASSWSEEDLKDPDKFYEMTVLLNAQREISDKILDAQWETKWHQDKDAKLSVVY</sequence>
<dbReference type="AlphaFoldDB" id="A0A0B2QG89"/>
<dbReference type="GO" id="GO:0009507">
    <property type="term" value="C:chloroplast"/>
    <property type="evidence" value="ECO:0007669"/>
    <property type="project" value="TreeGrafter"/>
</dbReference>
<proteinExistence type="predicted"/>
<reference evidence="1" key="1">
    <citation type="submission" date="2014-07" db="EMBL/GenBank/DDBJ databases">
        <title>Identification of a novel salt tolerance gene in wild soybean by whole-genome sequencing.</title>
        <authorList>
            <person name="Lam H.-M."/>
            <person name="Qi X."/>
            <person name="Li M.-W."/>
            <person name="Liu X."/>
            <person name="Xie M."/>
            <person name="Ni M."/>
            <person name="Xu X."/>
        </authorList>
    </citation>
    <scope>NUCLEOTIDE SEQUENCE [LARGE SCALE GENOMIC DNA]</scope>
    <source>
        <tissue evidence="1">Root</tissue>
    </source>
</reference>
<dbReference type="PANTHER" id="PTHR36404:SF1">
    <property type="entry name" value="EMBRYO DEFECTIVE 2737"/>
    <property type="match status" value="1"/>
</dbReference>